<name>A0A936ZHZ2_9HYPH</name>
<dbReference type="AlphaFoldDB" id="A0A936ZHZ2"/>
<evidence type="ECO:0000313" key="2">
    <source>
        <dbReference type="Proteomes" id="UP000605848"/>
    </source>
</evidence>
<dbReference type="Proteomes" id="UP000605848">
    <property type="component" value="Unassembled WGS sequence"/>
</dbReference>
<proteinExistence type="predicted"/>
<dbReference type="InterPro" id="IPR029063">
    <property type="entry name" value="SAM-dependent_MTases_sf"/>
</dbReference>
<dbReference type="EMBL" id="JAEQMY010000016">
    <property type="protein sequence ID" value="MBL0404903.1"/>
    <property type="molecule type" value="Genomic_DNA"/>
</dbReference>
<keyword evidence="1" id="KW-0489">Methyltransferase</keyword>
<protein>
    <submittedName>
        <fullName evidence="1">Methyltransferase domain-containing protein</fullName>
    </submittedName>
</protein>
<keyword evidence="1" id="KW-0808">Transferase</keyword>
<organism evidence="1 2">
    <name type="scientific">Microvirga aerilata</name>
    <dbReference type="NCBI Taxonomy" id="670292"/>
    <lineage>
        <taxon>Bacteria</taxon>
        <taxon>Pseudomonadati</taxon>
        <taxon>Pseudomonadota</taxon>
        <taxon>Alphaproteobacteria</taxon>
        <taxon>Hyphomicrobiales</taxon>
        <taxon>Methylobacteriaceae</taxon>
        <taxon>Microvirga</taxon>
    </lineage>
</organism>
<dbReference type="GO" id="GO:0008168">
    <property type="term" value="F:methyltransferase activity"/>
    <property type="evidence" value="ECO:0007669"/>
    <property type="project" value="UniProtKB-KW"/>
</dbReference>
<accession>A0A936ZHZ2</accession>
<dbReference type="Pfam" id="PF13489">
    <property type="entry name" value="Methyltransf_23"/>
    <property type="match status" value="1"/>
</dbReference>
<comment type="caution">
    <text evidence="1">The sequence shown here is derived from an EMBL/GenBank/DDBJ whole genome shotgun (WGS) entry which is preliminary data.</text>
</comment>
<dbReference type="Gene3D" id="3.40.50.150">
    <property type="entry name" value="Vaccinia Virus protein VP39"/>
    <property type="match status" value="1"/>
</dbReference>
<dbReference type="GO" id="GO:0032259">
    <property type="term" value="P:methylation"/>
    <property type="evidence" value="ECO:0007669"/>
    <property type="project" value="UniProtKB-KW"/>
</dbReference>
<dbReference type="RefSeq" id="WP_202060062.1">
    <property type="nucleotide sequence ID" value="NZ_JAEQMY010000016.1"/>
</dbReference>
<evidence type="ECO:0000313" key="1">
    <source>
        <dbReference type="EMBL" id="MBL0404903.1"/>
    </source>
</evidence>
<dbReference type="SUPFAM" id="SSF53335">
    <property type="entry name" value="S-adenosyl-L-methionine-dependent methyltransferases"/>
    <property type="match status" value="1"/>
</dbReference>
<sequence length="237" mass="27196">MGRNFAERSLETELMDTESVGVEDYGVCLKDLATVNTLTLTHGPILKWLDHATRDLGPGQRVTVLDVGYGYGDLLRRIHAWSLRRGRALDLIGVDLNPMSEPIARAATPPDVPIEYRTGNVFDFAPERPIDFVISSQTTHHLSDQELAVFVRWMERVAARGWFIADLHRHAIPFYGFSLLSRLARWHRFVQHDGPVSIARSFRREDWERILLTAGLEPGEAEIRWHFPFRLCVSRLR</sequence>
<reference evidence="1" key="1">
    <citation type="submission" date="2021-01" db="EMBL/GenBank/DDBJ databases">
        <title>Microvirga sp.</title>
        <authorList>
            <person name="Kim M.K."/>
        </authorList>
    </citation>
    <scope>NUCLEOTIDE SEQUENCE</scope>
    <source>
        <strain evidence="1">5420S-16</strain>
    </source>
</reference>
<keyword evidence="2" id="KW-1185">Reference proteome</keyword>
<dbReference type="CDD" id="cd02440">
    <property type="entry name" value="AdoMet_MTases"/>
    <property type="match status" value="1"/>
</dbReference>
<gene>
    <name evidence="1" type="ORF">JKG68_13065</name>
</gene>